<evidence type="ECO:0000313" key="1">
    <source>
        <dbReference type="EMBL" id="KAF7422278.1"/>
    </source>
</evidence>
<name>A0A8H7DR26_PLEOS</name>
<dbReference type="GeneID" id="59380252"/>
<dbReference type="VEuPathDB" id="FungiDB:PC9H_010434"/>
<accession>A0A8H7DR26</accession>
<reference evidence="1" key="1">
    <citation type="submission" date="2019-07" db="EMBL/GenBank/DDBJ databases">
        <authorList>
            <person name="Palmer J.M."/>
        </authorList>
    </citation>
    <scope>NUCLEOTIDE SEQUENCE</scope>
    <source>
        <strain evidence="1">PC9</strain>
    </source>
</reference>
<protein>
    <submittedName>
        <fullName evidence="1">Uncharacterized protein</fullName>
    </submittedName>
</protein>
<sequence length="91" mass="10503">MRLTFCGMKNGVLRLIFALDEKSMERPTIGEGRIVIQGSRVPGGHSRFYNRTLFGRWNAEETKKDGGHVRRTWDHLASEFLMSYDLHSMMA</sequence>
<keyword evidence="2" id="KW-1185">Reference proteome</keyword>
<comment type="caution">
    <text evidence="1">The sequence shown here is derived from an EMBL/GenBank/DDBJ whole genome shotgun (WGS) entry which is preliminary data.</text>
</comment>
<dbReference type="EMBL" id="JACETU010000008">
    <property type="protein sequence ID" value="KAF7422278.1"/>
    <property type="molecule type" value="Genomic_DNA"/>
</dbReference>
<dbReference type="Proteomes" id="UP000623687">
    <property type="component" value="Unassembled WGS sequence"/>
</dbReference>
<dbReference type="RefSeq" id="XP_036627310.1">
    <property type="nucleotide sequence ID" value="XM_036779927.1"/>
</dbReference>
<proteinExistence type="predicted"/>
<gene>
    <name evidence="1" type="ORF">PC9H_010434</name>
</gene>
<dbReference type="AlphaFoldDB" id="A0A8H7DR26"/>
<evidence type="ECO:0000313" key="2">
    <source>
        <dbReference type="Proteomes" id="UP000623687"/>
    </source>
</evidence>
<organism evidence="1 2">
    <name type="scientific">Pleurotus ostreatus</name>
    <name type="common">Oyster mushroom</name>
    <name type="synonym">White-rot fungus</name>
    <dbReference type="NCBI Taxonomy" id="5322"/>
    <lineage>
        <taxon>Eukaryota</taxon>
        <taxon>Fungi</taxon>
        <taxon>Dikarya</taxon>
        <taxon>Basidiomycota</taxon>
        <taxon>Agaricomycotina</taxon>
        <taxon>Agaricomycetes</taxon>
        <taxon>Agaricomycetidae</taxon>
        <taxon>Agaricales</taxon>
        <taxon>Pleurotineae</taxon>
        <taxon>Pleurotaceae</taxon>
        <taxon>Pleurotus</taxon>
    </lineage>
</organism>